<comment type="caution">
    <text evidence="4">The sequence shown here is derived from an EMBL/GenBank/DDBJ whole genome shotgun (WGS) entry which is preliminary data.</text>
</comment>
<dbReference type="Proteomes" id="UP000239649">
    <property type="component" value="Unassembled WGS sequence"/>
</dbReference>
<dbReference type="PANTHER" id="PTHR13271">
    <property type="entry name" value="UNCHARACTERIZED PUTATIVE METHYLTRANSFERASE"/>
    <property type="match status" value="1"/>
</dbReference>
<keyword evidence="2" id="KW-0808">Transferase</keyword>
<evidence type="ECO:0000313" key="5">
    <source>
        <dbReference type="Proteomes" id="UP000239649"/>
    </source>
</evidence>
<protein>
    <submittedName>
        <fullName evidence="4">Ribulose-1,5 bisphosphate carboxylase oxygenase large subunit N-chloroplastic</fullName>
    </submittedName>
</protein>
<dbReference type="OrthoDB" id="5945798at2759"/>
<proteinExistence type="predicted"/>
<dbReference type="InterPro" id="IPR036464">
    <property type="entry name" value="Rubisco_LSMT_subst-bd_sf"/>
</dbReference>
<dbReference type="SUPFAM" id="SSF82199">
    <property type="entry name" value="SET domain"/>
    <property type="match status" value="1"/>
</dbReference>
<evidence type="ECO:0000256" key="1">
    <source>
        <dbReference type="ARBA" id="ARBA00022603"/>
    </source>
</evidence>
<keyword evidence="5" id="KW-1185">Reference proteome</keyword>
<evidence type="ECO:0000256" key="3">
    <source>
        <dbReference type="ARBA" id="ARBA00022691"/>
    </source>
</evidence>
<sequence length="348" mass="36699">MPACLVVDYAAGLRVPPGAWPRLRKGVQKDDSLPWDVLQALALLDGLAGGGDAFWERYSNAVLPAPTQLTLPLCFPPALLPELQHEAIASAAAVQQQRLAGLFPGLSSSMAADGPTWLQWGFGCVRSRAFKLGPDCFASVPFLDLANHAPGQPSCDFRLSSDGSAVQLVALQELAPGQEATISYTGADDTTNQRLMAQYGFVLPGSPADRLAFDALPDGQDGAGAPGNRHQAPLLSLDRMLDRLGERQAVVFSGQDPYAFAALKSLPFAADEGDAAELDAQLALTGQLAGELAAEAAGWPTTLDQDSRLLQGWREAAAAGSGTDARLVAAVEYRLQRKALMLRAPADQ</sequence>
<dbReference type="GO" id="GO:0032259">
    <property type="term" value="P:methylation"/>
    <property type="evidence" value="ECO:0007669"/>
    <property type="project" value="UniProtKB-KW"/>
</dbReference>
<name>A0A2P6V4L4_9CHLO</name>
<dbReference type="SUPFAM" id="SSF81822">
    <property type="entry name" value="RuBisCo LSMT C-terminal, substrate-binding domain"/>
    <property type="match status" value="1"/>
</dbReference>
<organism evidence="4 5">
    <name type="scientific">Micractinium conductrix</name>
    <dbReference type="NCBI Taxonomy" id="554055"/>
    <lineage>
        <taxon>Eukaryota</taxon>
        <taxon>Viridiplantae</taxon>
        <taxon>Chlorophyta</taxon>
        <taxon>core chlorophytes</taxon>
        <taxon>Trebouxiophyceae</taxon>
        <taxon>Chlorellales</taxon>
        <taxon>Chlorellaceae</taxon>
        <taxon>Chlorella clade</taxon>
        <taxon>Micractinium</taxon>
    </lineage>
</organism>
<dbReference type="EMBL" id="LHPF02000030">
    <property type="protein sequence ID" value="PSC69026.1"/>
    <property type="molecule type" value="Genomic_DNA"/>
</dbReference>
<keyword evidence="1" id="KW-0489">Methyltransferase</keyword>
<reference evidence="4 5" key="1">
    <citation type="journal article" date="2018" name="Plant J.">
        <title>Genome sequences of Chlorella sorokiniana UTEX 1602 and Micractinium conductrix SAG 241.80: implications to maltose excretion by a green alga.</title>
        <authorList>
            <person name="Arriola M.B."/>
            <person name="Velmurugan N."/>
            <person name="Zhang Y."/>
            <person name="Plunkett M.H."/>
            <person name="Hondzo H."/>
            <person name="Barney B.M."/>
        </authorList>
    </citation>
    <scope>NUCLEOTIDE SEQUENCE [LARGE SCALE GENOMIC DNA]</scope>
    <source>
        <strain evidence="4 5">SAG 241.80</strain>
    </source>
</reference>
<dbReference type="GO" id="GO:0016279">
    <property type="term" value="F:protein-lysine N-methyltransferase activity"/>
    <property type="evidence" value="ECO:0007669"/>
    <property type="project" value="TreeGrafter"/>
</dbReference>
<dbReference type="InterPro" id="IPR046341">
    <property type="entry name" value="SET_dom_sf"/>
</dbReference>
<dbReference type="STRING" id="554055.A0A2P6V4L4"/>
<gene>
    <name evidence="4" type="ORF">C2E20_7379</name>
</gene>
<accession>A0A2P6V4L4</accession>
<evidence type="ECO:0000313" key="4">
    <source>
        <dbReference type="EMBL" id="PSC69026.1"/>
    </source>
</evidence>
<dbReference type="InterPro" id="IPR050600">
    <property type="entry name" value="SETD3_SETD6_MTase"/>
</dbReference>
<dbReference type="CDD" id="cd10527">
    <property type="entry name" value="SET_LSMT"/>
    <property type="match status" value="1"/>
</dbReference>
<dbReference type="Gene3D" id="3.90.1410.10">
    <property type="entry name" value="set domain protein methyltransferase, domain 1"/>
    <property type="match status" value="1"/>
</dbReference>
<dbReference type="PANTHER" id="PTHR13271:SF154">
    <property type="entry name" value="GRIP DOMAIN-CONTAINING PROTEIN"/>
    <property type="match status" value="1"/>
</dbReference>
<dbReference type="AlphaFoldDB" id="A0A2P6V4L4"/>
<evidence type="ECO:0000256" key="2">
    <source>
        <dbReference type="ARBA" id="ARBA00022679"/>
    </source>
</evidence>
<keyword evidence="3" id="KW-0949">S-adenosyl-L-methionine</keyword>